<evidence type="ECO:0000313" key="3">
    <source>
        <dbReference type="Proteomes" id="UP000027866"/>
    </source>
</evidence>
<keyword evidence="3" id="KW-1185">Reference proteome</keyword>
<dbReference type="AlphaFoldDB" id="A0A074MUG0"/>
<name>A0A074MUG0_9SPHN</name>
<sequence length="84" mass="8772">MAVARRFCVPPGSGRTAPCQPSASSRTRWREIVPSPAKTASRAVPARSSPARPGSSSERQSRVRTLAPSPRPSAARTSATASSL</sequence>
<comment type="caution">
    <text evidence="2">The sequence shown here is derived from an EMBL/GenBank/DDBJ whole genome shotgun (WGS) entry which is preliminary data.</text>
</comment>
<reference evidence="2 3" key="1">
    <citation type="submission" date="2014-04" db="EMBL/GenBank/DDBJ databases">
        <title>A comprehensive comparison of genomes of Erythrobacter spp. Strains.</title>
        <authorList>
            <person name="Zheng Q."/>
        </authorList>
    </citation>
    <scope>NUCLEOTIDE SEQUENCE [LARGE SCALE GENOMIC DNA]</scope>
    <source>
        <strain evidence="2 3">DSM 8509</strain>
    </source>
</reference>
<dbReference type="EMBL" id="JMIX01000003">
    <property type="protein sequence ID" value="KEO98636.1"/>
    <property type="molecule type" value="Genomic_DNA"/>
</dbReference>
<evidence type="ECO:0000313" key="2">
    <source>
        <dbReference type="EMBL" id="KEO98636.1"/>
    </source>
</evidence>
<organism evidence="2 3">
    <name type="scientific">Erythrobacter litoralis</name>
    <dbReference type="NCBI Taxonomy" id="39960"/>
    <lineage>
        <taxon>Bacteria</taxon>
        <taxon>Pseudomonadati</taxon>
        <taxon>Pseudomonadota</taxon>
        <taxon>Alphaproteobacteria</taxon>
        <taxon>Sphingomonadales</taxon>
        <taxon>Erythrobacteraceae</taxon>
        <taxon>Erythrobacter/Porphyrobacter group</taxon>
        <taxon>Erythrobacter</taxon>
    </lineage>
</organism>
<evidence type="ECO:0000256" key="1">
    <source>
        <dbReference type="SAM" id="MobiDB-lite"/>
    </source>
</evidence>
<proteinExistence type="predicted"/>
<dbReference type="Proteomes" id="UP000027866">
    <property type="component" value="Unassembled WGS sequence"/>
</dbReference>
<feature type="compositionally biased region" description="Low complexity" evidence="1">
    <location>
        <begin position="40"/>
        <end position="57"/>
    </location>
</feature>
<feature type="region of interest" description="Disordered" evidence="1">
    <location>
        <begin position="1"/>
        <end position="84"/>
    </location>
</feature>
<accession>A0A074MUG0</accession>
<feature type="compositionally biased region" description="Low complexity" evidence="1">
    <location>
        <begin position="64"/>
        <end position="84"/>
    </location>
</feature>
<protein>
    <submittedName>
        <fullName evidence="2">Uncharacterized protein</fullName>
    </submittedName>
</protein>
<gene>
    <name evidence="2" type="ORF">EH32_05905</name>
</gene>